<dbReference type="InterPro" id="IPR004358">
    <property type="entry name" value="Sig_transdc_His_kin-like_C"/>
</dbReference>
<comment type="catalytic activity">
    <reaction evidence="1">
        <text>ATP + protein L-histidine = ADP + protein N-phospho-L-histidine.</text>
        <dbReference type="EC" id="2.7.13.3"/>
    </reaction>
</comment>
<evidence type="ECO:0000256" key="14">
    <source>
        <dbReference type="ARBA" id="ARBA00023012"/>
    </source>
</evidence>
<keyword evidence="20" id="KW-1185">Reference proteome</keyword>
<dbReference type="PRINTS" id="PR00344">
    <property type="entry name" value="BCTRLSENSOR"/>
</dbReference>
<dbReference type="Pfam" id="PF13185">
    <property type="entry name" value="GAF_2"/>
    <property type="match status" value="1"/>
</dbReference>
<evidence type="ECO:0000256" key="10">
    <source>
        <dbReference type="ARBA" id="ARBA00022741"/>
    </source>
</evidence>
<keyword evidence="7" id="KW-0963">Cytoplasm</keyword>
<dbReference type="InterPro" id="IPR005467">
    <property type="entry name" value="His_kinase_dom"/>
</dbReference>
<dbReference type="EMBL" id="JBHUEM010000052">
    <property type="protein sequence ID" value="MFD1738991.1"/>
    <property type="molecule type" value="Genomic_DNA"/>
</dbReference>
<evidence type="ECO:0000256" key="13">
    <source>
        <dbReference type="ARBA" id="ARBA00023004"/>
    </source>
</evidence>
<evidence type="ECO:0000256" key="9">
    <source>
        <dbReference type="ARBA" id="ARBA00022723"/>
    </source>
</evidence>
<keyword evidence="15" id="KW-0411">Iron-sulfur</keyword>
<dbReference type="InterPro" id="IPR011712">
    <property type="entry name" value="Sig_transdc_His_kin_sub3_dim/P"/>
</dbReference>
<dbReference type="InterPro" id="IPR050482">
    <property type="entry name" value="Sensor_HK_TwoCompSys"/>
</dbReference>
<dbReference type="InterPro" id="IPR003018">
    <property type="entry name" value="GAF"/>
</dbReference>
<dbReference type="PROSITE" id="PS50109">
    <property type="entry name" value="HIS_KIN"/>
    <property type="match status" value="1"/>
</dbReference>
<comment type="subcellular location">
    <subcellularLocation>
        <location evidence="3">Cytoplasm</location>
    </subcellularLocation>
</comment>
<dbReference type="SUPFAM" id="SSF55874">
    <property type="entry name" value="ATPase domain of HSP90 chaperone/DNA topoisomerase II/histidine kinase"/>
    <property type="match status" value="1"/>
</dbReference>
<keyword evidence="11 19" id="KW-0418">Kinase</keyword>
<keyword evidence="12" id="KW-0067">ATP-binding</keyword>
<dbReference type="InterPro" id="IPR036890">
    <property type="entry name" value="HATPase_C_sf"/>
</dbReference>
<protein>
    <recommendedName>
        <fullName evidence="5">Oxygen sensor histidine kinase NreB</fullName>
        <ecNumber evidence="4">2.7.13.3</ecNumber>
    </recommendedName>
    <alternativeName>
        <fullName evidence="17">Nitrogen regulation protein B</fullName>
    </alternativeName>
</protein>
<evidence type="ECO:0000256" key="2">
    <source>
        <dbReference type="ARBA" id="ARBA00001966"/>
    </source>
</evidence>
<dbReference type="InterPro" id="IPR029016">
    <property type="entry name" value="GAF-like_dom_sf"/>
</dbReference>
<comment type="cofactor">
    <cofactor evidence="2">
        <name>[4Fe-4S] cluster</name>
        <dbReference type="ChEBI" id="CHEBI:49883"/>
    </cofactor>
</comment>
<dbReference type="EC" id="2.7.13.3" evidence="4"/>
<evidence type="ECO:0000256" key="6">
    <source>
        <dbReference type="ARBA" id="ARBA00022485"/>
    </source>
</evidence>
<gene>
    <name evidence="19" type="ORF">ACFSCX_20980</name>
</gene>
<evidence type="ECO:0000313" key="19">
    <source>
        <dbReference type="EMBL" id="MFD1738991.1"/>
    </source>
</evidence>
<evidence type="ECO:0000259" key="18">
    <source>
        <dbReference type="PROSITE" id="PS50109"/>
    </source>
</evidence>
<dbReference type="Gene3D" id="3.30.565.10">
    <property type="entry name" value="Histidine kinase-like ATPase, C-terminal domain"/>
    <property type="match status" value="1"/>
</dbReference>
<name>A0ABW4LVB1_9BACI</name>
<feature type="domain" description="Histidine kinase" evidence="18">
    <location>
        <begin position="186"/>
        <end position="372"/>
    </location>
</feature>
<dbReference type="CDD" id="cd16917">
    <property type="entry name" value="HATPase_UhpB-NarQ-NarX-like"/>
    <property type="match status" value="1"/>
</dbReference>
<keyword evidence="6" id="KW-0004">4Fe-4S</keyword>
<evidence type="ECO:0000256" key="15">
    <source>
        <dbReference type="ARBA" id="ARBA00023014"/>
    </source>
</evidence>
<evidence type="ECO:0000256" key="8">
    <source>
        <dbReference type="ARBA" id="ARBA00022679"/>
    </source>
</evidence>
<dbReference type="SUPFAM" id="SSF55781">
    <property type="entry name" value="GAF domain-like"/>
    <property type="match status" value="1"/>
</dbReference>
<evidence type="ECO:0000256" key="5">
    <source>
        <dbReference type="ARBA" id="ARBA00017322"/>
    </source>
</evidence>
<keyword evidence="9" id="KW-0479">Metal-binding</keyword>
<sequence>MEGERRIKKLQTLKTIAETLNQCNDLEEMLKSVLKELLNITGLKTGWVFLIDDKGDFHLATDEGLPPGLTWSQKKPMCEGGCWCVDKYNNGRLTRAANIMECKRIENAVEYNWGDTEEITHHATVPLRAGEEKFGLLNVASPNKTHFTDEELAVLEAVAFQIGTAIKRIRLVENEQQLVLVAERNRLARDLHDSVNQLLFSLMLTVRGTKEMTDNPDVLEMLTYIQDLSQEALQEMRALIWQLRPQGLEDGIASAILSYGKVLGLDVEVDVKGVIDLPSKVEEALWRIGQEALNNCKKHANTKTASIELSIKNNRVTMIIQDQGCGFHYDEQKQLPSLGLASMKERVELLNGTFSLTSAIGNGTTIVVSIPF</sequence>
<comment type="function">
    <text evidence="16">Member of the two-component regulatory system NreB/NreC involved in the control of dissimilatory nitrate/nitrite reduction in response to oxygen. NreB functions as a direct oxygen sensor histidine kinase which is autophosphorylated, in the absence of oxygen, probably at the conserved histidine residue, and transfers its phosphate group probably to a conserved aspartate residue of NreC. NreB/NreC activates the expression of the nitrate (narGHJI) and nitrite (nir) reductase operons, as well as the putative nitrate transporter gene narT.</text>
</comment>
<keyword evidence="13" id="KW-0408">Iron</keyword>
<accession>A0ABW4LVB1</accession>
<dbReference type="Gene3D" id="1.20.5.1930">
    <property type="match status" value="1"/>
</dbReference>
<dbReference type="Proteomes" id="UP001597214">
    <property type="component" value="Unassembled WGS sequence"/>
</dbReference>
<dbReference type="RefSeq" id="WP_377930217.1">
    <property type="nucleotide sequence ID" value="NZ_JBHUEM010000052.1"/>
</dbReference>
<dbReference type="Pfam" id="PF07730">
    <property type="entry name" value="HisKA_3"/>
    <property type="match status" value="1"/>
</dbReference>
<evidence type="ECO:0000256" key="3">
    <source>
        <dbReference type="ARBA" id="ARBA00004496"/>
    </source>
</evidence>
<dbReference type="SMART" id="SM00387">
    <property type="entry name" value="HATPase_c"/>
    <property type="match status" value="1"/>
</dbReference>
<keyword evidence="14" id="KW-0902">Two-component regulatory system</keyword>
<dbReference type="Pfam" id="PF02518">
    <property type="entry name" value="HATPase_c"/>
    <property type="match status" value="1"/>
</dbReference>
<proteinExistence type="predicted"/>
<dbReference type="GO" id="GO:0016301">
    <property type="term" value="F:kinase activity"/>
    <property type="evidence" value="ECO:0007669"/>
    <property type="project" value="UniProtKB-KW"/>
</dbReference>
<reference evidence="20" key="1">
    <citation type="journal article" date="2019" name="Int. J. Syst. Evol. Microbiol.">
        <title>The Global Catalogue of Microorganisms (GCM) 10K type strain sequencing project: providing services to taxonomists for standard genome sequencing and annotation.</title>
        <authorList>
            <consortium name="The Broad Institute Genomics Platform"/>
            <consortium name="The Broad Institute Genome Sequencing Center for Infectious Disease"/>
            <person name="Wu L."/>
            <person name="Ma J."/>
        </authorList>
    </citation>
    <scope>NUCLEOTIDE SEQUENCE [LARGE SCALE GENOMIC DNA]</scope>
    <source>
        <strain evidence="20">CCUG 49339</strain>
    </source>
</reference>
<evidence type="ECO:0000256" key="11">
    <source>
        <dbReference type="ARBA" id="ARBA00022777"/>
    </source>
</evidence>
<dbReference type="PANTHER" id="PTHR24421">
    <property type="entry name" value="NITRATE/NITRITE SENSOR PROTEIN NARX-RELATED"/>
    <property type="match status" value="1"/>
</dbReference>
<dbReference type="SMART" id="SM00065">
    <property type="entry name" value="GAF"/>
    <property type="match status" value="1"/>
</dbReference>
<dbReference type="Gene3D" id="3.30.450.40">
    <property type="match status" value="1"/>
</dbReference>
<evidence type="ECO:0000256" key="4">
    <source>
        <dbReference type="ARBA" id="ARBA00012438"/>
    </source>
</evidence>
<keyword evidence="10" id="KW-0547">Nucleotide-binding</keyword>
<dbReference type="InterPro" id="IPR003594">
    <property type="entry name" value="HATPase_dom"/>
</dbReference>
<evidence type="ECO:0000256" key="17">
    <source>
        <dbReference type="ARBA" id="ARBA00030800"/>
    </source>
</evidence>
<dbReference type="PANTHER" id="PTHR24421:SF40">
    <property type="entry name" value="SENSOR HISTIDINE KINASE YHCY"/>
    <property type="match status" value="1"/>
</dbReference>
<evidence type="ECO:0000313" key="20">
    <source>
        <dbReference type="Proteomes" id="UP001597214"/>
    </source>
</evidence>
<evidence type="ECO:0000256" key="7">
    <source>
        <dbReference type="ARBA" id="ARBA00022490"/>
    </source>
</evidence>
<comment type="caution">
    <text evidence="19">The sequence shown here is derived from an EMBL/GenBank/DDBJ whole genome shotgun (WGS) entry which is preliminary data.</text>
</comment>
<organism evidence="19 20">
    <name type="scientific">Bacillus salitolerans</name>
    <dbReference type="NCBI Taxonomy" id="1437434"/>
    <lineage>
        <taxon>Bacteria</taxon>
        <taxon>Bacillati</taxon>
        <taxon>Bacillota</taxon>
        <taxon>Bacilli</taxon>
        <taxon>Bacillales</taxon>
        <taxon>Bacillaceae</taxon>
        <taxon>Bacillus</taxon>
    </lineage>
</organism>
<evidence type="ECO:0000256" key="16">
    <source>
        <dbReference type="ARBA" id="ARBA00024827"/>
    </source>
</evidence>
<keyword evidence="8" id="KW-0808">Transferase</keyword>
<evidence type="ECO:0000256" key="12">
    <source>
        <dbReference type="ARBA" id="ARBA00022840"/>
    </source>
</evidence>
<evidence type="ECO:0000256" key="1">
    <source>
        <dbReference type="ARBA" id="ARBA00000085"/>
    </source>
</evidence>